<evidence type="ECO:0000256" key="1">
    <source>
        <dbReference type="ARBA" id="ARBA00010617"/>
    </source>
</evidence>
<evidence type="ECO:0000256" key="3">
    <source>
        <dbReference type="ARBA" id="ARBA00022723"/>
    </source>
</evidence>
<dbReference type="PROSITE" id="PS00086">
    <property type="entry name" value="CYTOCHROME_P450"/>
    <property type="match status" value="1"/>
</dbReference>
<dbReference type="InterPro" id="IPR001128">
    <property type="entry name" value="Cyt_P450"/>
</dbReference>
<dbReference type="PANTHER" id="PTHR24291:SF50">
    <property type="entry name" value="BIFUNCTIONAL ALBAFLAVENONE MONOOXYGENASE_TERPENE SYNTHASE"/>
    <property type="match status" value="1"/>
</dbReference>
<dbReference type="PANTHER" id="PTHR24291">
    <property type="entry name" value="CYTOCHROME P450 FAMILY 4"/>
    <property type="match status" value="1"/>
</dbReference>
<dbReference type="InterPro" id="IPR036396">
    <property type="entry name" value="Cyt_P450_sf"/>
</dbReference>
<dbReference type="GO" id="GO:0005506">
    <property type="term" value="F:iron ion binding"/>
    <property type="evidence" value="ECO:0007669"/>
    <property type="project" value="InterPro"/>
</dbReference>
<evidence type="ECO:0000256" key="2">
    <source>
        <dbReference type="ARBA" id="ARBA00022617"/>
    </source>
</evidence>
<dbReference type="InterPro" id="IPR017972">
    <property type="entry name" value="Cyt_P450_CS"/>
</dbReference>
<evidence type="ECO:0000313" key="9">
    <source>
        <dbReference type="Proteomes" id="UP000095751"/>
    </source>
</evidence>
<dbReference type="SUPFAM" id="SSF48264">
    <property type="entry name" value="Cytochrome P450"/>
    <property type="match status" value="1"/>
</dbReference>
<sequence length="144" mass="16314">MAKSVKEIGNILGDRSSPNYEDIFELTYTIACLKKALRMNPPVQSLRRECAHNTIVFGNTLLFKKKIELLTAGLHRDPEQWDQGIYVDVNVFNPDRHLLGAPPRHPNAMVPFGFGVRGCIGMQFALLEAKTFVYGIEFLRHLNT</sequence>
<dbReference type="OrthoDB" id="1470350at2759"/>
<accession>A0A1E7EN55</accession>
<proteinExistence type="inferred from homology"/>
<keyword evidence="6 7" id="KW-0503">Monooxygenase</keyword>
<dbReference type="Gene3D" id="1.10.630.10">
    <property type="entry name" value="Cytochrome P450"/>
    <property type="match status" value="1"/>
</dbReference>
<keyword evidence="5 7" id="KW-0408">Iron</keyword>
<evidence type="ECO:0000256" key="7">
    <source>
        <dbReference type="RuleBase" id="RU000461"/>
    </source>
</evidence>
<dbReference type="AlphaFoldDB" id="A0A1E7EN55"/>
<dbReference type="PRINTS" id="PR00385">
    <property type="entry name" value="P450"/>
</dbReference>
<dbReference type="GO" id="GO:0004497">
    <property type="term" value="F:monooxygenase activity"/>
    <property type="evidence" value="ECO:0007669"/>
    <property type="project" value="UniProtKB-KW"/>
</dbReference>
<keyword evidence="4 7" id="KW-0560">Oxidoreductase</keyword>
<keyword evidence="9" id="KW-1185">Reference proteome</keyword>
<gene>
    <name evidence="8" type="ORF">FRACYDRAFT_272022</name>
</gene>
<dbReference type="Pfam" id="PF00067">
    <property type="entry name" value="p450"/>
    <property type="match status" value="1"/>
</dbReference>
<evidence type="ECO:0000256" key="4">
    <source>
        <dbReference type="ARBA" id="ARBA00023002"/>
    </source>
</evidence>
<evidence type="ECO:0000313" key="8">
    <source>
        <dbReference type="EMBL" id="OEU07274.1"/>
    </source>
</evidence>
<protein>
    <submittedName>
        <fullName evidence="8">Cytochrome P450</fullName>
    </submittedName>
</protein>
<dbReference type="InterPro" id="IPR050196">
    <property type="entry name" value="Cytochrome_P450_Monoox"/>
</dbReference>
<evidence type="ECO:0000256" key="6">
    <source>
        <dbReference type="ARBA" id="ARBA00023033"/>
    </source>
</evidence>
<dbReference type="KEGG" id="fcy:FRACYDRAFT_272022"/>
<dbReference type="GO" id="GO:0016705">
    <property type="term" value="F:oxidoreductase activity, acting on paired donors, with incorporation or reduction of molecular oxygen"/>
    <property type="evidence" value="ECO:0007669"/>
    <property type="project" value="InterPro"/>
</dbReference>
<reference evidence="8 9" key="1">
    <citation type="submission" date="2016-09" db="EMBL/GenBank/DDBJ databases">
        <title>Extensive genetic diversity and differential bi-allelic expression allows diatom success in the polar Southern Ocean.</title>
        <authorList>
            <consortium name="DOE Joint Genome Institute"/>
            <person name="Mock T."/>
            <person name="Otillar R.P."/>
            <person name="Strauss J."/>
            <person name="Dupont C."/>
            <person name="Frickenhaus S."/>
            <person name="Maumus F."/>
            <person name="Mcmullan M."/>
            <person name="Sanges R."/>
            <person name="Schmutz J."/>
            <person name="Toseland A."/>
            <person name="Valas R."/>
            <person name="Veluchamy A."/>
            <person name="Ward B.J."/>
            <person name="Allen A."/>
            <person name="Barry K."/>
            <person name="Falciatore A."/>
            <person name="Ferrante M."/>
            <person name="Fortunato A.E."/>
            <person name="Gloeckner G."/>
            <person name="Gruber A."/>
            <person name="Hipkin R."/>
            <person name="Janech M."/>
            <person name="Kroth P."/>
            <person name="Leese F."/>
            <person name="Lindquist E."/>
            <person name="Lyon B.R."/>
            <person name="Martin J."/>
            <person name="Mayer C."/>
            <person name="Parker M."/>
            <person name="Quesneville H."/>
            <person name="Raymond J."/>
            <person name="Uhlig C."/>
            <person name="Valentin K.U."/>
            <person name="Worden A.Z."/>
            <person name="Armbrust E.V."/>
            <person name="Bowler C."/>
            <person name="Green B."/>
            <person name="Moulton V."/>
            <person name="Van Oosterhout C."/>
            <person name="Grigoriev I."/>
        </authorList>
    </citation>
    <scope>NUCLEOTIDE SEQUENCE [LARGE SCALE GENOMIC DNA]</scope>
    <source>
        <strain evidence="8 9">CCMP1102</strain>
    </source>
</reference>
<name>A0A1E7EN55_9STRA</name>
<keyword evidence="3 7" id="KW-0479">Metal-binding</keyword>
<dbReference type="EMBL" id="KV784387">
    <property type="protein sequence ID" value="OEU07274.1"/>
    <property type="molecule type" value="Genomic_DNA"/>
</dbReference>
<keyword evidence="2 7" id="KW-0349">Heme</keyword>
<comment type="similarity">
    <text evidence="1 7">Belongs to the cytochrome P450 family.</text>
</comment>
<evidence type="ECO:0000256" key="5">
    <source>
        <dbReference type="ARBA" id="ARBA00023004"/>
    </source>
</evidence>
<dbReference type="Proteomes" id="UP000095751">
    <property type="component" value="Unassembled WGS sequence"/>
</dbReference>
<dbReference type="GO" id="GO:0020037">
    <property type="term" value="F:heme binding"/>
    <property type="evidence" value="ECO:0007669"/>
    <property type="project" value="InterPro"/>
</dbReference>
<organism evidence="8 9">
    <name type="scientific">Fragilariopsis cylindrus CCMP1102</name>
    <dbReference type="NCBI Taxonomy" id="635003"/>
    <lineage>
        <taxon>Eukaryota</taxon>
        <taxon>Sar</taxon>
        <taxon>Stramenopiles</taxon>
        <taxon>Ochrophyta</taxon>
        <taxon>Bacillariophyta</taxon>
        <taxon>Bacillariophyceae</taxon>
        <taxon>Bacillariophycidae</taxon>
        <taxon>Bacillariales</taxon>
        <taxon>Bacillariaceae</taxon>
        <taxon>Fragilariopsis</taxon>
    </lineage>
</organism>
<dbReference type="InParanoid" id="A0A1E7EN55"/>